<sequence length="233" mass="26495">MELLRLRNVSGLSGSIERLMNASRWILSSRRSSRQMSNTVNRMAIHVESREIRIPVCHGNLAAKVWGDPEKSHPSRRIIAVHGWQDNANSFDPLMLDAKNGLHRFLKEGVCVTSLDFSGHGLSSHLPPGSIYSQHTYAIDILTTAKFLEWNEFSLLGHSMGGGMGFYTAFLHPERVRKLAALDATFPYWHPTYSFEMTIESSHSLFEKFASEYLEMGLPKPKEYTMEEYFQAV</sequence>
<comment type="similarity">
    <text evidence="1">Belongs to the AB hydrolase superfamily.</text>
</comment>
<dbReference type="KEGG" id="goe:100901173"/>
<proteinExistence type="inferred from homology"/>
<reference evidence="5" key="1">
    <citation type="submission" date="2025-08" db="UniProtKB">
        <authorList>
            <consortium name="RefSeq"/>
        </authorList>
    </citation>
    <scope>IDENTIFICATION</scope>
</reference>
<evidence type="ECO:0000256" key="2">
    <source>
        <dbReference type="ARBA" id="ARBA00022801"/>
    </source>
</evidence>
<name>A0AAJ7L6H1_9ACAR</name>
<keyword evidence="2" id="KW-0378">Hydrolase</keyword>
<dbReference type="Pfam" id="PF00561">
    <property type="entry name" value="Abhydrolase_1"/>
    <property type="match status" value="1"/>
</dbReference>
<dbReference type="Proteomes" id="UP000694867">
    <property type="component" value="Unplaced"/>
</dbReference>
<organism evidence="4 5">
    <name type="scientific">Galendromus occidentalis</name>
    <name type="common">western predatory mite</name>
    <dbReference type="NCBI Taxonomy" id="34638"/>
    <lineage>
        <taxon>Eukaryota</taxon>
        <taxon>Metazoa</taxon>
        <taxon>Ecdysozoa</taxon>
        <taxon>Arthropoda</taxon>
        <taxon>Chelicerata</taxon>
        <taxon>Arachnida</taxon>
        <taxon>Acari</taxon>
        <taxon>Parasitiformes</taxon>
        <taxon>Mesostigmata</taxon>
        <taxon>Gamasina</taxon>
        <taxon>Phytoseioidea</taxon>
        <taxon>Phytoseiidae</taxon>
        <taxon>Typhlodrominae</taxon>
        <taxon>Galendromus</taxon>
    </lineage>
</organism>
<dbReference type="PRINTS" id="PR00111">
    <property type="entry name" value="ABHYDROLASE"/>
</dbReference>
<dbReference type="PANTHER" id="PTHR43798:SF14">
    <property type="entry name" value="SERINE HYDROLASE-LIKE PROTEIN DDB_G0286239"/>
    <property type="match status" value="1"/>
</dbReference>
<dbReference type="GeneID" id="100901173"/>
<feature type="domain" description="AB hydrolase-1" evidence="3">
    <location>
        <begin position="78"/>
        <end position="192"/>
    </location>
</feature>
<dbReference type="InterPro" id="IPR029058">
    <property type="entry name" value="AB_hydrolase_fold"/>
</dbReference>
<keyword evidence="4" id="KW-1185">Reference proteome</keyword>
<accession>A0AAJ7L6H1</accession>
<dbReference type="Gene3D" id="3.40.50.1820">
    <property type="entry name" value="alpha/beta hydrolase"/>
    <property type="match status" value="1"/>
</dbReference>
<evidence type="ECO:0000313" key="5">
    <source>
        <dbReference type="RefSeq" id="XP_018495917.1"/>
    </source>
</evidence>
<dbReference type="GO" id="GO:0016787">
    <property type="term" value="F:hydrolase activity"/>
    <property type="evidence" value="ECO:0007669"/>
    <property type="project" value="UniProtKB-KW"/>
</dbReference>
<dbReference type="InterPro" id="IPR000073">
    <property type="entry name" value="AB_hydrolase_1"/>
</dbReference>
<dbReference type="GO" id="GO:0016020">
    <property type="term" value="C:membrane"/>
    <property type="evidence" value="ECO:0007669"/>
    <property type="project" value="TreeGrafter"/>
</dbReference>
<evidence type="ECO:0000256" key="1">
    <source>
        <dbReference type="ARBA" id="ARBA00008645"/>
    </source>
</evidence>
<evidence type="ECO:0000313" key="4">
    <source>
        <dbReference type="Proteomes" id="UP000694867"/>
    </source>
</evidence>
<dbReference type="AlphaFoldDB" id="A0AAJ7L6H1"/>
<dbReference type="RefSeq" id="XP_018495917.1">
    <property type="nucleotide sequence ID" value="XM_018640401.1"/>
</dbReference>
<dbReference type="InterPro" id="IPR050266">
    <property type="entry name" value="AB_hydrolase_sf"/>
</dbReference>
<dbReference type="PANTHER" id="PTHR43798">
    <property type="entry name" value="MONOACYLGLYCEROL LIPASE"/>
    <property type="match status" value="1"/>
</dbReference>
<dbReference type="SUPFAM" id="SSF53474">
    <property type="entry name" value="alpha/beta-Hydrolases"/>
    <property type="match status" value="1"/>
</dbReference>
<protein>
    <submittedName>
        <fullName evidence="5">Serine hydrolase-like protein</fullName>
    </submittedName>
</protein>
<evidence type="ECO:0000259" key="3">
    <source>
        <dbReference type="Pfam" id="PF00561"/>
    </source>
</evidence>
<gene>
    <name evidence="5" type="primary">LOC100901173</name>
</gene>